<organism evidence="1 2">
    <name type="scientific">Paramecium tetraurelia</name>
    <dbReference type="NCBI Taxonomy" id="5888"/>
    <lineage>
        <taxon>Eukaryota</taxon>
        <taxon>Sar</taxon>
        <taxon>Alveolata</taxon>
        <taxon>Ciliophora</taxon>
        <taxon>Intramacronucleata</taxon>
        <taxon>Oligohymenophorea</taxon>
        <taxon>Peniculida</taxon>
        <taxon>Parameciidae</taxon>
        <taxon>Paramecium</taxon>
    </lineage>
</organism>
<dbReference type="Proteomes" id="UP000000600">
    <property type="component" value="Unassembled WGS sequence"/>
</dbReference>
<evidence type="ECO:0000313" key="1">
    <source>
        <dbReference type="EMBL" id="CAK93554.1"/>
    </source>
</evidence>
<reference evidence="1 2" key="1">
    <citation type="journal article" date="2006" name="Nature">
        <title>Global trends of whole-genome duplications revealed by the ciliate Paramecium tetraurelia.</title>
        <authorList>
            <consortium name="Genoscope"/>
            <person name="Aury J.-M."/>
            <person name="Jaillon O."/>
            <person name="Duret L."/>
            <person name="Noel B."/>
            <person name="Jubin C."/>
            <person name="Porcel B.M."/>
            <person name="Segurens B."/>
            <person name="Daubin V."/>
            <person name="Anthouard V."/>
            <person name="Aiach N."/>
            <person name="Arnaiz O."/>
            <person name="Billaut A."/>
            <person name="Beisson J."/>
            <person name="Blanc I."/>
            <person name="Bouhouche K."/>
            <person name="Camara F."/>
            <person name="Duharcourt S."/>
            <person name="Guigo R."/>
            <person name="Gogendeau D."/>
            <person name="Katinka M."/>
            <person name="Keller A.-M."/>
            <person name="Kissmehl R."/>
            <person name="Klotz C."/>
            <person name="Koll F."/>
            <person name="Le Moue A."/>
            <person name="Lepere C."/>
            <person name="Malinsky S."/>
            <person name="Nowacki M."/>
            <person name="Nowak J.K."/>
            <person name="Plattner H."/>
            <person name="Poulain J."/>
            <person name="Ruiz F."/>
            <person name="Serrano V."/>
            <person name="Zagulski M."/>
            <person name="Dessen P."/>
            <person name="Betermier M."/>
            <person name="Weissenbach J."/>
            <person name="Scarpelli C."/>
            <person name="Schachter V."/>
            <person name="Sperling L."/>
            <person name="Meyer E."/>
            <person name="Cohen J."/>
            <person name="Wincker P."/>
        </authorList>
    </citation>
    <scope>NUCLEOTIDE SEQUENCE [LARGE SCALE GENOMIC DNA]</scope>
    <source>
        <strain evidence="1 2">Stock d4-2</strain>
    </source>
</reference>
<protein>
    <submittedName>
        <fullName evidence="1">Uncharacterized protein</fullName>
    </submittedName>
</protein>
<gene>
    <name evidence="1" type="ORF">GSPATT00025898001</name>
</gene>
<dbReference type="OrthoDB" id="297249at2759"/>
<evidence type="ECO:0000313" key="2">
    <source>
        <dbReference type="Proteomes" id="UP000000600"/>
    </source>
</evidence>
<keyword evidence="2" id="KW-1185">Reference proteome</keyword>
<dbReference type="OMA" id="VIYFANI"/>
<name>A0EE37_PARTE</name>
<dbReference type="EMBL" id="CT868672">
    <property type="protein sequence ID" value="CAK93554.1"/>
    <property type="molecule type" value="Genomic_DNA"/>
</dbReference>
<accession>A0EE37</accession>
<dbReference type="AlphaFoldDB" id="A0EE37"/>
<dbReference type="GeneID" id="5046736"/>
<dbReference type="KEGG" id="ptm:GSPATT00025898001"/>
<dbReference type="RefSeq" id="XP_001460951.1">
    <property type="nucleotide sequence ID" value="XM_001460914.1"/>
</dbReference>
<dbReference type="InParanoid" id="A0EE37"/>
<dbReference type="PROSITE" id="PS50096">
    <property type="entry name" value="IQ"/>
    <property type="match status" value="1"/>
</dbReference>
<dbReference type="HOGENOM" id="CLU_476083_0_0_1"/>
<sequence>MKQLKNQNSISLSPRYQISIRNLLKVRQQPEQDDKLQTWQQIDNYFNYYAQEPQQQTLNASRTSIKLDQQVNQTYLEYFNKKQKEMKHDAFANIIKSCSEYFIDTLYIALIGDSLSDKYDKIGTISQILIGFGIQPGALKSLNECEKREYIIKKFHCTIDALLEKWKEKVESRQQQQITTKLETKIQPQPLKWLNINTKYQSLKIPLAQVLYRKLDELHDIQQMILKQRQIKLNDITRPTILELIKRMDPQIGKLFISLNSSKNIELSKTNKKLDVSQSNNIIKKMQKFQWDEELEGAFLENRQKSQNKYANKISTCNFNIMGYLPLIQTLNRRQSIRSGGNQDEVIYEEIKFAKSFSKFLARCVDKKQLQHAVNLVDKDQISALEGNLAEHIIETHQNIVKIIQQARHQFLVKRTQQLRLKSEERECSLKRQERKVSEKKEMKIKIKRYEMIFKRNKNRNFFVIYFANIVMNKIRQRRKRLQPKIFQFKIYQKNSKKCSKSPTQEKRQRCITEFSTGPTRFQPTKLQMTAKVIMKIQALIRRFLAQRFYKKLIKNKLKKVLKIHKQHQIVKF</sequence>
<proteinExistence type="predicted"/>